<dbReference type="Pfam" id="PF04406">
    <property type="entry name" value="TP6A_N"/>
    <property type="match status" value="1"/>
</dbReference>
<name>A0A4Q1BGV2_TREME</name>
<dbReference type="GO" id="GO:0005524">
    <property type="term" value="F:ATP binding"/>
    <property type="evidence" value="ECO:0007669"/>
    <property type="project" value="InterPro"/>
</dbReference>
<reference evidence="14 15" key="1">
    <citation type="submission" date="2016-06" db="EMBL/GenBank/DDBJ databases">
        <title>Evolution of pathogenesis and genome organization in the Tremellales.</title>
        <authorList>
            <person name="Cuomo C."/>
            <person name="Litvintseva A."/>
            <person name="Heitman J."/>
            <person name="Chen Y."/>
            <person name="Sun S."/>
            <person name="Springer D."/>
            <person name="Dromer F."/>
            <person name="Young S."/>
            <person name="Zeng Q."/>
            <person name="Chapman S."/>
            <person name="Gujja S."/>
            <person name="Saif S."/>
            <person name="Birren B."/>
        </authorList>
    </citation>
    <scope>NUCLEOTIDE SEQUENCE [LARGE SCALE GENOMIC DNA]</scope>
    <source>
        <strain evidence="14 15">ATCC 28783</strain>
    </source>
</reference>
<dbReference type="GO" id="GO:0046872">
    <property type="term" value="F:metal ion binding"/>
    <property type="evidence" value="ECO:0007669"/>
    <property type="project" value="UniProtKB-KW"/>
</dbReference>
<evidence type="ECO:0000256" key="7">
    <source>
        <dbReference type="ARBA" id="ARBA00023029"/>
    </source>
</evidence>
<dbReference type="InterPro" id="IPR013049">
    <property type="entry name" value="Spo11/TopoVI_A_N"/>
</dbReference>
<feature type="region of interest" description="Disordered" evidence="11">
    <location>
        <begin position="1"/>
        <end position="20"/>
    </location>
</feature>
<feature type="domain" description="Spo11/DNA topoisomerase VI subunit A N-terminal" evidence="12">
    <location>
        <begin position="261"/>
        <end position="321"/>
    </location>
</feature>
<dbReference type="GO" id="GO:0000228">
    <property type="term" value="C:nuclear chromosome"/>
    <property type="evidence" value="ECO:0007669"/>
    <property type="project" value="TreeGrafter"/>
</dbReference>
<dbReference type="STRING" id="5217.A0A4Q1BGV2"/>
<evidence type="ECO:0000259" key="13">
    <source>
        <dbReference type="Pfam" id="PF21180"/>
    </source>
</evidence>
<comment type="cofactor">
    <cofactor evidence="2">
        <name>Mg(2+)</name>
        <dbReference type="ChEBI" id="CHEBI:18420"/>
    </cofactor>
</comment>
<evidence type="ECO:0000259" key="12">
    <source>
        <dbReference type="Pfam" id="PF04406"/>
    </source>
</evidence>
<dbReference type="Gene3D" id="1.10.10.10">
    <property type="entry name" value="Winged helix-like DNA-binding domain superfamily/Winged helix DNA-binding domain"/>
    <property type="match status" value="1"/>
</dbReference>
<feature type="active site" description="O-(5'-phospho-DNA)-tyrosine intermediate" evidence="10">
    <location>
        <position position="289"/>
    </location>
</feature>
<dbReference type="InterPro" id="IPR002815">
    <property type="entry name" value="Spo11/TopoVI_A"/>
</dbReference>
<evidence type="ECO:0000256" key="2">
    <source>
        <dbReference type="ARBA" id="ARBA00001946"/>
    </source>
</evidence>
<keyword evidence="15" id="KW-1185">Reference proteome</keyword>
<evidence type="ECO:0000313" key="15">
    <source>
        <dbReference type="Proteomes" id="UP000289152"/>
    </source>
</evidence>
<dbReference type="GO" id="GO:0042138">
    <property type="term" value="P:meiotic DNA double-strand break formation"/>
    <property type="evidence" value="ECO:0007669"/>
    <property type="project" value="TreeGrafter"/>
</dbReference>
<dbReference type="PANTHER" id="PTHR10848:SF0">
    <property type="entry name" value="MEIOTIC RECOMBINATION PROTEIN SPO11"/>
    <property type="match status" value="1"/>
</dbReference>
<evidence type="ECO:0000256" key="8">
    <source>
        <dbReference type="ARBA" id="ARBA00023125"/>
    </source>
</evidence>
<evidence type="ECO:0000256" key="1">
    <source>
        <dbReference type="ARBA" id="ARBA00000185"/>
    </source>
</evidence>
<dbReference type="AlphaFoldDB" id="A0A4Q1BGV2"/>
<dbReference type="VEuPathDB" id="FungiDB:TREMEDRAFT_61408"/>
<sequence>MSLSSSLLNHQAYAPDNDPQEMDDQAMLALLLRRGAEQLDNQLELNISPSNAQHPRQLPAPRLTQSLLHDNTHSRDTGNSVPYHCEPSGPSSLAPTHRTLKEPKTRPQAPTLVSSGETSSNRQNDISSREQALRFLESITLNLFAQLRDSVRLITRMKNEKLQPKSAVPDASQSQEEAQESHTSSASSRSTSSIKRRRDEHGIDVSCVGSVPRPVSPCKTSNATERPGVEIKLVNRATGGFQVITVPEEPGSNTPGAGMDKLACVLRISSLLYEAILTDCVMTKRDIYYKDVGLFKTQAVVDKLVDDLVATAGLKRRDFNVCASAKGLASSSSLRLVLRNGEQIILSPSTASLIPPAEKIQALVGKVEWVLVIEKDAIFQTCLGMKLLEDDGLGPGLLVTGKGYPDLATIQLLHLTAETFPNVIFHTLVDADPHGLDILSVYTYGSEATRYSVEHADLALGERLQWLGVKASDWISAGVAYDDLLELTDKDVQKAMSMLRSDIPSEWKRELAHMLHLNRKAEIQVILTSLGPSLHEDPSVNRAEWGLTGGTGVLREYLVSRMIK</sequence>
<feature type="region of interest" description="Disordered" evidence="11">
    <location>
        <begin position="70"/>
        <end position="126"/>
    </location>
</feature>
<dbReference type="PROSITE" id="PS52041">
    <property type="entry name" value="TOPO_IIB"/>
    <property type="match status" value="1"/>
</dbReference>
<dbReference type="Gene3D" id="3.40.1360.10">
    <property type="match status" value="1"/>
</dbReference>
<comment type="caution">
    <text evidence="14">The sequence shown here is derived from an EMBL/GenBank/DDBJ whole genome shotgun (WGS) entry which is preliminary data.</text>
</comment>
<comment type="similarity">
    <text evidence="3 10">Belongs to the TOP6A family.</text>
</comment>
<evidence type="ECO:0000256" key="11">
    <source>
        <dbReference type="SAM" id="MobiDB-lite"/>
    </source>
</evidence>
<feature type="compositionally biased region" description="Low complexity" evidence="11">
    <location>
        <begin position="171"/>
        <end position="193"/>
    </location>
</feature>
<evidence type="ECO:0000313" key="14">
    <source>
        <dbReference type="EMBL" id="RXK36814.1"/>
    </source>
</evidence>
<dbReference type="GO" id="GO:0003918">
    <property type="term" value="F:DNA topoisomerase type II (double strand cut, ATP-hydrolyzing) activity"/>
    <property type="evidence" value="ECO:0007669"/>
    <property type="project" value="UniProtKB-UniRule"/>
</dbReference>
<dbReference type="Proteomes" id="UP000289152">
    <property type="component" value="Unassembled WGS sequence"/>
</dbReference>
<dbReference type="EMBL" id="SDIL01000086">
    <property type="protein sequence ID" value="RXK36814.1"/>
    <property type="molecule type" value="Genomic_DNA"/>
</dbReference>
<comment type="catalytic activity">
    <reaction evidence="1 10">
        <text>ATP-dependent breakage, passage and rejoining of double-stranded DNA.</text>
        <dbReference type="EC" id="5.6.2.2"/>
    </reaction>
</comment>
<evidence type="ECO:0000256" key="5">
    <source>
        <dbReference type="ARBA" id="ARBA00022723"/>
    </source>
</evidence>
<dbReference type="OrthoDB" id="5377392at2759"/>
<feature type="domain" description="Topoisomerase 6 subunit A/Spo11 TOPRIM" evidence="13">
    <location>
        <begin position="369"/>
        <end position="526"/>
    </location>
</feature>
<evidence type="ECO:0000256" key="4">
    <source>
        <dbReference type="ARBA" id="ARBA00012895"/>
    </source>
</evidence>
<proteinExistence type="inferred from homology"/>
<keyword evidence="9 10" id="KW-0413">Isomerase</keyword>
<dbReference type="GO" id="GO:0000706">
    <property type="term" value="P:meiotic DNA double-strand break processing"/>
    <property type="evidence" value="ECO:0007669"/>
    <property type="project" value="TreeGrafter"/>
</dbReference>
<keyword evidence="8 10" id="KW-0238">DNA-binding</keyword>
<keyword evidence="5" id="KW-0479">Metal-binding</keyword>
<dbReference type="CDD" id="cd00223">
    <property type="entry name" value="TOPRIM_TopoIIB_SPO"/>
    <property type="match status" value="1"/>
</dbReference>
<dbReference type="InterPro" id="IPR036078">
    <property type="entry name" value="Spo11/TopoVI_A_sf"/>
</dbReference>
<dbReference type="PRINTS" id="PR01550">
    <property type="entry name" value="TOP6AFAMILY"/>
</dbReference>
<dbReference type="PANTHER" id="PTHR10848">
    <property type="entry name" value="MEIOTIC RECOMBINATION PROTEIN SPO11"/>
    <property type="match status" value="1"/>
</dbReference>
<dbReference type="GO" id="GO:0007131">
    <property type="term" value="P:reciprocal meiotic recombination"/>
    <property type="evidence" value="ECO:0007669"/>
    <property type="project" value="TreeGrafter"/>
</dbReference>
<evidence type="ECO:0000256" key="6">
    <source>
        <dbReference type="ARBA" id="ARBA00022842"/>
    </source>
</evidence>
<evidence type="ECO:0000256" key="9">
    <source>
        <dbReference type="ARBA" id="ARBA00023235"/>
    </source>
</evidence>
<dbReference type="Pfam" id="PF21180">
    <property type="entry name" value="TOP6A-Spo11_Toprim"/>
    <property type="match status" value="1"/>
</dbReference>
<dbReference type="EC" id="5.6.2.2" evidence="4"/>
<feature type="compositionally biased region" description="Polar residues" evidence="11">
    <location>
        <begin position="111"/>
        <end position="126"/>
    </location>
</feature>
<feature type="region of interest" description="Disordered" evidence="11">
    <location>
        <begin position="161"/>
        <end position="208"/>
    </location>
</feature>
<dbReference type="InParanoid" id="A0A4Q1BGV2"/>
<dbReference type="InterPro" id="IPR036388">
    <property type="entry name" value="WH-like_DNA-bd_sf"/>
</dbReference>
<gene>
    <name evidence="14" type="ORF">M231_05898</name>
</gene>
<dbReference type="GO" id="GO:0003677">
    <property type="term" value="F:DNA binding"/>
    <property type="evidence" value="ECO:0007669"/>
    <property type="project" value="UniProtKB-UniRule"/>
</dbReference>
<dbReference type="SUPFAM" id="SSF56726">
    <property type="entry name" value="DNA topoisomerase IV, alpha subunit"/>
    <property type="match status" value="1"/>
</dbReference>
<keyword evidence="7 10" id="KW-0799">Topoisomerase</keyword>
<evidence type="ECO:0000256" key="10">
    <source>
        <dbReference type="PROSITE-ProRule" id="PRU01385"/>
    </source>
</evidence>
<organism evidence="14 15">
    <name type="scientific">Tremella mesenterica</name>
    <name type="common">Jelly fungus</name>
    <dbReference type="NCBI Taxonomy" id="5217"/>
    <lineage>
        <taxon>Eukaryota</taxon>
        <taxon>Fungi</taxon>
        <taxon>Dikarya</taxon>
        <taxon>Basidiomycota</taxon>
        <taxon>Agaricomycotina</taxon>
        <taxon>Tremellomycetes</taxon>
        <taxon>Tremellales</taxon>
        <taxon>Tremellaceae</taxon>
        <taxon>Tremella</taxon>
    </lineage>
</organism>
<evidence type="ECO:0000256" key="3">
    <source>
        <dbReference type="ARBA" id="ARBA00006559"/>
    </source>
</evidence>
<protein>
    <recommendedName>
        <fullName evidence="4">DNA topoisomerase (ATP-hydrolyzing)</fullName>
        <ecNumber evidence="4">5.6.2.2</ecNumber>
    </recommendedName>
</protein>
<keyword evidence="6" id="KW-0460">Magnesium</keyword>
<accession>A0A4Q1BGV2</accession>
<dbReference type="InterPro" id="IPR034136">
    <property type="entry name" value="TOPRIM_Topo6A/Spo11"/>
</dbReference>